<dbReference type="GO" id="GO:0003735">
    <property type="term" value="F:structural constituent of ribosome"/>
    <property type="evidence" value="ECO:0007669"/>
    <property type="project" value="InterPro"/>
</dbReference>
<dbReference type="InterPro" id="IPR043140">
    <property type="entry name" value="Ribosomal_uS14_sf"/>
</dbReference>
<feature type="coiled-coil region" evidence="4">
    <location>
        <begin position="118"/>
        <end position="159"/>
    </location>
</feature>
<gene>
    <name evidence="5" type="ORF">FWILDA_LOCUS6360</name>
</gene>
<keyword evidence="4" id="KW-0175">Coiled coil</keyword>
<feature type="coiled-coil region" evidence="4">
    <location>
        <begin position="190"/>
        <end position="220"/>
    </location>
</feature>
<evidence type="ECO:0000256" key="4">
    <source>
        <dbReference type="SAM" id="Coils"/>
    </source>
</evidence>
<evidence type="ECO:0000313" key="6">
    <source>
        <dbReference type="Proteomes" id="UP001153678"/>
    </source>
</evidence>
<keyword evidence="3" id="KW-0687">Ribonucleoprotein</keyword>
<dbReference type="EMBL" id="CAMKVN010001144">
    <property type="protein sequence ID" value="CAI2173981.1"/>
    <property type="molecule type" value="Genomic_DNA"/>
</dbReference>
<keyword evidence="6" id="KW-1185">Reference proteome</keyword>
<dbReference type="GO" id="GO:1990904">
    <property type="term" value="C:ribonucleoprotein complex"/>
    <property type="evidence" value="ECO:0007669"/>
    <property type="project" value="UniProtKB-KW"/>
</dbReference>
<dbReference type="OrthoDB" id="2417691at2759"/>
<comment type="similarity">
    <text evidence="1">Belongs to the universal ribosomal protein uS14 family.</text>
</comment>
<dbReference type="InterPro" id="IPR001209">
    <property type="entry name" value="Ribosomal_uS14"/>
</dbReference>
<keyword evidence="2" id="KW-0689">Ribosomal protein</keyword>
<evidence type="ECO:0000256" key="3">
    <source>
        <dbReference type="ARBA" id="ARBA00023274"/>
    </source>
</evidence>
<dbReference type="GO" id="GO:0005840">
    <property type="term" value="C:ribosome"/>
    <property type="evidence" value="ECO:0007669"/>
    <property type="project" value="UniProtKB-KW"/>
</dbReference>
<dbReference type="GO" id="GO:0006412">
    <property type="term" value="P:translation"/>
    <property type="evidence" value="ECO:0007669"/>
    <property type="project" value="InterPro"/>
</dbReference>
<proteinExistence type="inferred from homology"/>
<evidence type="ECO:0000256" key="1">
    <source>
        <dbReference type="ARBA" id="ARBA00009083"/>
    </source>
</evidence>
<sequence>MYSGLLEHTNFLSEEVGKILDGLKVVRFSESQTFLDEEKNHLIQECKKIMGDLREIKEVISQQTDRKTTIITPLQRKIPKKDYCYFCDVSIMGDFSYKLKAEEQKAYGVEIPEGAAEKVKIREKVERDRKEINEIQGQITNFTERINRLKRKEKELELLPESNPVEHPKKVGFFRRIGQSLRLVKKPNPLSKLERVKKLKEELNIQLENSEKRLKRKNYHWQSYFHGGRGRRTQKPPKYSSRKYIRCWVCGRSRGKVAENLCRISFRENVYRGLLPG</sequence>
<protein>
    <submittedName>
        <fullName evidence="5">254_t:CDS:1</fullName>
    </submittedName>
</protein>
<evidence type="ECO:0000256" key="2">
    <source>
        <dbReference type="ARBA" id="ARBA00022980"/>
    </source>
</evidence>
<dbReference type="Gene3D" id="4.10.830.10">
    <property type="entry name" value="30s Ribosomal Protein S14, Chain N"/>
    <property type="match status" value="1"/>
</dbReference>
<dbReference type="AlphaFoldDB" id="A0A9W4SLT2"/>
<evidence type="ECO:0000313" key="5">
    <source>
        <dbReference type="EMBL" id="CAI2173981.1"/>
    </source>
</evidence>
<dbReference type="Pfam" id="PF00253">
    <property type="entry name" value="Ribosomal_S14"/>
    <property type="match status" value="1"/>
</dbReference>
<name>A0A9W4SLT2_9GLOM</name>
<reference evidence="5" key="1">
    <citation type="submission" date="2022-08" db="EMBL/GenBank/DDBJ databases">
        <authorList>
            <person name="Kallberg Y."/>
            <person name="Tangrot J."/>
            <person name="Rosling A."/>
        </authorList>
    </citation>
    <scope>NUCLEOTIDE SEQUENCE</scope>
    <source>
        <strain evidence="5">Wild A</strain>
    </source>
</reference>
<accession>A0A9W4SLT2</accession>
<organism evidence="5 6">
    <name type="scientific">Funneliformis geosporum</name>
    <dbReference type="NCBI Taxonomy" id="1117311"/>
    <lineage>
        <taxon>Eukaryota</taxon>
        <taxon>Fungi</taxon>
        <taxon>Fungi incertae sedis</taxon>
        <taxon>Mucoromycota</taxon>
        <taxon>Glomeromycotina</taxon>
        <taxon>Glomeromycetes</taxon>
        <taxon>Glomerales</taxon>
        <taxon>Glomeraceae</taxon>
        <taxon>Funneliformis</taxon>
    </lineage>
</organism>
<dbReference type="Proteomes" id="UP001153678">
    <property type="component" value="Unassembled WGS sequence"/>
</dbReference>
<dbReference type="SUPFAM" id="SSF57716">
    <property type="entry name" value="Glucocorticoid receptor-like (DNA-binding domain)"/>
    <property type="match status" value="1"/>
</dbReference>
<comment type="caution">
    <text evidence="5">The sequence shown here is derived from an EMBL/GenBank/DDBJ whole genome shotgun (WGS) entry which is preliminary data.</text>
</comment>